<dbReference type="NCBIfam" id="TIGR02246">
    <property type="entry name" value="SgcJ/EcaC family oxidoreductase"/>
    <property type="match status" value="1"/>
</dbReference>
<accession>A0ABS5GCP6</accession>
<evidence type="ECO:0000259" key="2">
    <source>
        <dbReference type="Pfam" id="PF08332"/>
    </source>
</evidence>
<dbReference type="RefSeq" id="WP_041750703.1">
    <property type="nucleotide sequence ID" value="NZ_JABFDP010000011.1"/>
</dbReference>
<keyword evidence="4" id="KW-1185">Reference proteome</keyword>
<keyword evidence="1" id="KW-0732">Signal</keyword>
<feature type="signal peptide" evidence="1">
    <location>
        <begin position="1"/>
        <end position="23"/>
    </location>
</feature>
<dbReference type="Proteomes" id="UP001314635">
    <property type="component" value="Unassembled WGS sequence"/>
</dbReference>
<dbReference type="SUPFAM" id="SSF54427">
    <property type="entry name" value="NTF2-like"/>
    <property type="match status" value="1"/>
</dbReference>
<dbReference type="InterPro" id="IPR011944">
    <property type="entry name" value="Steroid_delta5-4_isomerase"/>
</dbReference>
<dbReference type="Pfam" id="PF08332">
    <property type="entry name" value="CaMKII_AD"/>
    <property type="match status" value="1"/>
</dbReference>
<evidence type="ECO:0000313" key="3">
    <source>
        <dbReference type="EMBL" id="MBR1139110.1"/>
    </source>
</evidence>
<sequence>MSTIVKSTVSALLVLVSASAVQAKSMECPTTSETQIEGLFTSFNDAWATKDPEKVTALFTKKPVLLATVSNTPRTTPEEVKDYFVKFLKSSPVGRIDTSTVELDCNTATRLGTWTVTLTDPATGAKSDVKARYSFIYRYEDGAWKIDHLHSSMMPEK</sequence>
<comment type="caution">
    <text evidence="3">The sequence shown here is derived from an EMBL/GenBank/DDBJ whole genome shotgun (WGS) entry which is preliminary data.</text>
</comment>
<dbReference type="Gene3D" id="3.10.450.50">
    <property type="match status" value="1"/>
</dbReference>
<reference evidence="4" key="1">
    <citation type="journal article" date="2021" name="ISME J.">
        <title>Evolutionary origin and ecological implication of a unique nif island in free-living Bradyrhizobium lineages.</title>
        <authorList>
            <person name="Tao J."/>
        </authorList>
    </citation>
    <scope>NUCLEOTIDE SEQUENCE [LARGE SCALE GENOMIC DNA]</scope>
    <source>
        <strain evidence="4">SZCCT0094</strain>
    </source>
</reference>
<evidence type="ECO:0000313" key="4">
    <source>
        <dbReference type="Proteomes" id="UP001314635"/>
    </source>
</evidence>
<gene>
    <name evidence="3" type="ORF">JQ619_25445</name>
</gene>
<dbReference type="InterPro" id="IPR032710">
    <property type="entry name" value="NTF2-like_dom_sf"/>
</dbReference>
<organism evidence="3 4">
    <name type="scientific">Bradyrhizobium denitrificans</name>
    <dbReference type="NCBI Taxonomy" id="2734912"/>
    <lineage>
        <taxon>Bacteria</taxon>
        <taxon>Pseudomonadati</taxon>
        <taxon>Pseudomonadota</taxon>
        <taxon>Alphaproteobacteria</taxon>
        <taxon>Hyphomicrobiales</taxon>
        <taxon>Nitrobacteraceae</taxon>
        <taxon>Bradyrhizobium</taxon>
    </lineage>
</organism>
<proteinExistence type="predicted"/>
<evidence type="ECO:0000256" key="1">
    <source>
        <dbReference type="SAM" id="SignalP"/>
    </source>
</evidence>
<name>A0ABS5GCP6_9BRAD</name>
<feature type="domain" description="Calcium/calmodulin-dependent protein kinase II association-domain" evidence="2">
    <location>
        <begin position="35"/>
        <end position="155"/>
    </location>
</feature>
<dbReference type="InterPro" id="IPR013543">
    <property type="entry name" value="Ca/CaM-dep_prot_kinase-assoc"/>
</dbReference>
<protein>
    <submittedName>
        <fullName evidence="3">SgcJ/EcaC family oxidoreductase</fullName>
    </submittedName>
</protein>
<dbReference type="EMBL" id="JAFCLK010000026">
    <property type="protein sequence ID" value="MBR1139110.1"/>
    <property type="molecule type" value="Genomic_DNA"/>
</dbReference>
<feature type="chain" id="PRO_5046858436" evidence="1">
    <location>
        <begin position="24"/>
        <end position="157"/>
    </location>
</feature>